<dbReference type="RefSeq" id="WP_109340747.1">
    <property type="nucleotide sequence ID" value="NZ_CP029347.1"/>
</dbReference>
<dbReference type="EMBL" id="CP029347">
    <property type="protein sequence ID" value="AWL13236.1"/>
    <property type="molecule type" value="Genomic_DNA"/>
</dbReference>
<evidence type="ECO:0000313" key="5">
    <source>
        <dbReference type="Proteomes" id="UP000245728"/>
    </source>
</evidence>
<name>A0A2S2E6E8_9ALTE</name>
<reference evidence="4 5" key="1">
    <citation type="submission" date="2018-05" db="EMBL/GenBank/DDBJ databases">
        <title>Salinimonas sp. HMF8227 Genome sequencing and assembly.</title>
        <authorList>
            <person name="Kang H."/>
            <person name="Kang J."/>
            <person name="Cha I."/>
            <person name="Kim H."/>
            <person name="Joh K."/>
        </authorList>
    </citation>
    <scope>NUCLEOTIDE SEQUENCE [LARGE SCALE GENOMIC DNA]</scope>
    <source>
        <strain evidence="4 5">HMF8227</strain>
    </source>
</reference>
<gene>
    <name evidence="4" type="ORF">HMF8227_02787</name>
</gene>
<dbReference type="AlphaFoldDB" id="A0A2S2E6E8"/>
<dbReference type="KEGG" id="salh:HMF8227_02787"/>
<keyword evidence="5" id="KW-1185">Reference proteome</keyword>
<dbReference type="InterPro" id="IPR007335">
    <property type="entry name" value="DUF413"/>
</dbReference>
<sequence>MATITKDQMLQRKYADPTYYPYGFSRSGDFSIKESQLLSDYGCLISALLTGQVTAETEEDQQLLAVARGEQAPCTPVEKVWFKYQQRIHRPRYGSIYGSKTRTDSDGSDIIDDDEPLELDIS</sequence>
<evidence type="ECO:0000256" key="2">
    <source>
        <dbReference type="ARBA" id="ARBA00093628"/>
    </source>
</evidence>
<evidence type="ECO:0000313" key="4">
    <source>
        <dbReference type="EMBL" id="AWL13236.1"/>
    </source>
</evidence>
<dbReference type="Proteomes" id="UP000245728">
    <property type="component" value="Chromosome"/>
</dbReference>
<comment type="similarity">
    <text evidence="1">Belongs to the MaoP family.</text>
</comment>
<evidence type="ECO:0000256" key="1">
    <source>
        <dbReference type="ARBA" id="ARBA00093464"/>
    </source>
</evidence>
<accession>A0A2S2E6E8</accession>
<feature type="region of interest" description="Disordered" evidence="3">
    <location>
        <begin position="95"/>
        <end position="122"/>
    </location>
</feature>
<protein>
    <recommendedName>
        <fullName evidence="2">Macrodomain Ori protein</fullName>
    </recommendedName>
</protein>
<feature type="compositionally biased region" description="Acidic residues" evidence="3">
    <location>
        <begin position="106"/>
        <end position="122"/>
    </location>
</feature>
<dbReference type="Pfam" id="PF04219">
    <property type="entry name" value="DUF413"/>
    <property type="match status" value="1"/>
</dbReference>
<proteinExistence type="inferred from homology"/>
<organism evidence="4 5">
    <name type="scientific">Saliniradius amylolyticus</name>
    <dbReference type="NCBI Taxonomy" id="2183582"/>
    <lineage>
        <taxon>Bacteria</taxon>
        <taxon>Pseudomonadati</taxon>
        <taxon>Pseudomonadota</taxon>
        <taxon>Gammaproteobacteria</taxon>
        <taxon>Alteromonadales</taxon>
        <taxon>Alteromonadaceae</taxon>
        <taxon>Saliniradius</taxon>
    </lineage>
</organism>
<dbReference type="OrthoDB" id="6400110at2"/>
<evidence type="ECO:0000256" key="3">
    <source>
        <dbReference type="SAM" id="MobiDB-lite"/>
    </source>
</evidence>